<dbReference type="SUPFAM" id="SSF51182">
    <property type="entry name" value="RmlC-like cupins"/>
    <property type="match status" value="1"/>
</dbReference>
<gene>
    <name evidence="2" type="ORF">BU097_07865</name>
</gene>
<dbReference type="RefSeq" id="WP_119603931.1">
    <property type="nucleotide sequence ID" value="NZ_QXUL01000034.1"/>
</dbReference>
<dbReference type="AlphaFoldDB" id="A0A418INC3"/>
<evidence type="ECO:0000313" key="2">
    <source>
        <dbReference type="EMBL" id="RIN10662.1"/>
    </source>
</evidence>
<evidence type="ECO:0000259" key="1">
    <source>
        <dbReference type="Pfam" id="PF07883"/>
    </source>
</evidence>
<dbReference type="Pfam" id="PF07883">
    <property type="entry name" value="Cupin_2"/>
    <property type="match status" value="1"/>
</dbReference>
<accession>A0A418INC3</accession>
<dbReference type="Proteomes" id="UP000285567">
    <property type="component" value="Unassembled WGS sequence"/>
</dbReference>
<dbReference type="OrthoDB" id="9795636at2"/>
<dbReference type="InterPro" id="IPR014710">
    <property type="entry name" value="RmlC-like_jellyroll"/>
</dbReference>
<keyword evidence="3" id="KW-1185">Reference proteome</keyword>
<dbReference type="InterPro" id="IPR011051">
    <property type="entry name" value="RmlC_Cupin_sf"/>
</dbReference>
<dbReference type="EMBL" id="QXUL01000034">
    <property type="protein sequence ID" value="RIN10662.1"/>
    <property type="molecule type" value="Genomic_DNA"/>
</dbReference>
<sequence>MESKKTNYTQEQIENEWVVRFNDIKNKAIPLMFIDSIVPGHNRLNYALIGDTASENENYNPAITQPHGFQIGMVKAPKGNGPAYHTHEYIETFFVLTGKWRFYWGNSADEIGGEVILEPWDMISLPPYMYRGFENIEEEDAWVFSILEQHDVFDRPDPIWDPKVVKKGEDYNFSVNEKGKMIPPENFDELEKKMAEQLKMGDV</sequence>
<organism evidence="2 3">
    <name type="scientific">Staphylococcus xylosus</name>
    <dbReference type="NCBI Taxonomy" id="1288"/>
    <lineage>
        <taxon>Bacteria</taxon>
        <taxon>Bacillati</taxon>
        <taxon>Bacillota</taxon>
        <taxon>Bacilli</taxon>
        <taxon>Bacillales</taxon>
        <taxon>Staphylococcaceae</taxon>
        <taxon>Staphylococcus</taxon>
    </lineage>
</organism>
<comment type="caution">
    <text evidence="2">The sequence shown here is derived from an EMBL/GenBank/DDBJ whole genome shotgun (WGS) entry which is preliminary data.</text>
</comment>
<dbReference type="InterPro" id="IPR013096">
    <property type="entry name" value="Cupin_2"/>
</dbReference>
<reference evidence="2 3" key="1">
    <citation type="journal article" date="2016" name="Front. Microbiol.">
        <title>Comprehensive Phylogenetic Analysis of Bovine Non-aureus Staphylococci Species Based on Whole-Genome Sequencing.</title>
        <authorList>
            <person name="Naushad S."/>
            <person name="Barkema H.W."/>
            <person name="Luby C."/>
            <person name="Condas L.A."/>
            <person name="Nobrega D.B."/>
            <person name="Carson D.A."/>
            <person name="De Buck J."/>
        </authorList>
    </citation>
    <scope>NUCLEOTIDE SEQUENCE [LARGE SCALE GENOMIC DNA]</scope>
    <source>
        <strain evidence="2 3">SNUC 102</strain>
    </source>
</reference>
<feature type="domain" description="Cupin type-2" evidence="1">
    <location>
        <begin position="75"/>
        <end position="146"/>
    </location>
</feature>
<proteinExistence type="predicted"/>
<dbReference type="Gene3D" id="2.60.120.10">
    <property type="entry name" value="Jelly Rolls"/>
    <property type="match status" value="1"/>
</dbReference>
<protein>
    <submittedName>
        <fullName evidence="2">Cupin domain-containing protein</fullName>
    </submittedName>
</protein>
<evidence type="ECO:0000313" key="3">
    <source>
        <dbReference type="Proteomes" id="UP000285567"/>
    </source>
</evidence>
<name>A0A418INC3_STAXY</name>